<reference evidence="3 4" key="1">
    <citation type="submission" date="2017-06" db="EMBL/GenBank/DDBJ databases">
        <authorList>
            <person name="Kim H.J."/>
            <person name="Triplett B.A."/>
        </authorList>
    </citation>
    <scope>NUCLEOTIDE SEQUENCE [LARGE SCALE GENOMIC DNA]</scope>
    <source>
        <strain evidence="3 4">DSM 44272</strain>
    </source>
</reference>
<dbReference type="SUPFAM" id="SSF56176">
    <property type="entry name" value="FAD-binding/transporter-associated domain-like"/>
    <property type="match status" value="1"/>
</dbReference>
<dbReference type="Pfam" id="PF01565">
    <property type="entry name" value="FAD_binding_4"/>
    <property type="match status" value="1"/>
</dbReference>
<name>A0A238VR99_9ACTN</name>
<dbReference type="AlphaFoldDB" id="A0A238VR99"/>
<dbReference type="Gene3D" id="3.30.43.10">
    <property type="entry name" value="Uridine Diphospho-n-acetylenolpyruvylglucosamine Reductase, domain 2"/>
    <property type="match status" value="1"/>
</dbReference>
<protein>
    <submittedName>
        <fullName evidence="3">FAD binding domain-containing protein</fullName>
    </submittedName>
</protein>
<dbReference type="EMBL" id="FZNO01000004">
    <property type="protein sequence ID" value="SNR36313.1"/>
    <property type="molecule type" value="Genomic_DNA"/>
</dbReference>
<organism evidence="3 4">
    <name type="scientific">Blastococcus mobilis</name>
    <dbReference type="NCBI Taxonomy" id="1938746"/>
    <lineage>
        <taxon>Bacteria</taxon>
        <taxon>Bacillati</taxon>
        <taxon>Actinomycetota</taxon>
        <taxon>Actinomycetes</taxon>
        <taxon>Geodermatophilales</taxon>
        <taxon>Geodermatophilaceae</taxon>
        <taxon>Blastococcus</taxon>
    </lineage>
</organism>
<dbReference type="PANTHER" id="PTHR42934">
    <property type="entry name" value="GLYCOLATE OXIDASE SUBUNIT GLCD"/>
    <property type="match status" value="1"/>
</dbReference>
<evidence type="ECO:0000313" key="3">
    <source>
        <dbReference type="EMBL" id="SNR36313.1"/>
    </source>
</evidence>
<dbReference type="InterPro" id="IPR006094">
    <property type="entry name" value="Oxid_FAD_bind_N"/>
</dbReference>
<dbReference type="GO" id="GO:0050660">
    <property type="term" value="F:flavin adenine dinucleotide binding"/>
    <property type="evidence" value="ECO:0007669"/>
    <property type="project" value="InterPro"/>
</dbReference>
<keyword evidence="1" id="KW-0560">Oxidoreductase</keyword>
<dbReference type="InterPro" id="IPR016167">
    <property type="entry name" value="FAD-bd_PCMH_sub1"/>
</dbReference>
<keyword evidence="4" id="KW-1185">Reference proteome</keyword>
<evidence type="ECO:0000313" key="4">
    <source>
        <dbReference type="Proteomes" id="UP000198403"/>
    </source>
</evidence>
<feature type="domain" description="FAD linked oxidase N-terminal" evidence="2">
    <location>
        <begin position="46"/>
        <end position="76"/>
    </location>
</feature>
<dbReference type="InterPro" id="IPR036318">
    <property type="entry name" value="FAD-bd_PCMH-like_sf"/>
</dbReference>
<accession>A0A238VR99</accession>
<gene>
    <name evidence="3" type="ORF">SAMN06272737_10497</name>
</gene>
<proteinExistence type="predicted"/>
<evidence type="ECO:0000256" key="1">
    <source>
        <dbReference type="ARBA" id="ARBA00023002"/>
    </source>
</evidence>
<evidence type="ECO:0000259" key="2">
    <source>
        <dbReference type="Pfam" id="PF01565"/>
    </source>
</evidence>
<dbReference type="Proteomes" id="UP000198403">
    <property type="component" value="Unassembled WGS sequence"/>
</dbReference>
<dbReference type="PANTHER" id="PTHR42934:SF2">
    <property type="entry name" value="GLYCOLATE OXIDASE SUBUNIT GLCD"/>
    <property type="match status" value="1"/>
</dbReference>
<dbReference type="InterPro" id="IPR051914">
    <property type="entry name" value="FAD-linked_OxidoTrans_Type4"/>
</dbReference>
<sequence length="80" mass="8218">MTVTTTATAWAAELREALGADGVLLDPDVTAAYARDQAMLVDAGVPAAVVLPRTTAEVVAVMQVASRYGVPVVPRGPVRA</sequence>
<dbReference type="GO" id="GO:0016491">
    <property type="term" value="F:oxidoreductase activity"/>
    <property type="evidence" value="ECO:0007669"/>
    <property type="project" value="UniProtKB-KW"/>
</dbReference>